<gene>
    <name evidence="9" type="primary">ZDHHC16_1</name>
    <name evidence="9" type="ORF">g.68057</name>
</gene>
<evidence type="ECO:0000256" key="2">
    <source>
        <dbReference type="ARBA" id="ARBA00022679"/>
    </source>
</evidence>
<evidence type="ECO:0000313" key="9">
    <source>
        <dbReference type="EMBL" id="JAQ14986.1"/>
    </source>
</evidence>
<evidence type="ECO:0000259" key="8">
    <source>
        <dbReference type="Pfam" id="PF01529"/>
    </source>
</evidence>
<name>A0A146M895_LYGHE</name>
<protein>
    <recommendedName>
        <fullName evidence="7">Palmitoyltransferase</fullName>
        <ecNumber evidence="7">2.3.1.225</ecNumber>
    </recommendedName>
</protein>
<dbReference type="GO" id="GO:0016020">
    <property type="term" value="C:membrane"/>
    <property type="evidence" value="ECO:0007669"/>
    <property type="project" value="UniProtKB-SubCell"/>
</dbReference>
<feature type="transmembrane region" description="Helical" evidence="7">
    <location>
        <begin position="180"/>
        <end position="203"/>
    </location>
</feature>
<evidence type="ECO:0000256" key="3">
    <source>
        <dbReference type="ARBA" id="ARBA00022692"/>
    </source>
</evidence>
<dbReference type="EC" id="2.3.1.225" evidence="7"/>
<comment type="similarity">
    <text evidence="7">Belongs to the DHHC palmitoyltransferase family.</text>
</comment>
<evidence type="ECO:0000256" key="1">
    <source>
        <dbReference type="ARBA" id="ARBA00004141"/>
    </source>
</evidence>
<comment type="catalytic activity">
    <reaction evidence="7">
        <text>L-cysteinyl-[protein] + hexadecanoyl-CoA = S-hexadecanoyl-L-cysteinyl-[protein] + CoA</text>
        <dbReference type="Rhea" id="RHEA:36683"/>
        <dbReference type="Rhea" id="RHEA-COMP:10131"/>
        <dbReference type="Rhea" id="RHEA-COMP:11032"/>
        <dbReference type="ChEBI" id="CHEBI:29950"/>
        <dbReference type="ChEBI" id="CHEBI:57287"/>
        <dbReference type="ChEBI" id="CHEBI:57379"/>
        <dbReference type="ChEBI" id="CHEBI:74151"/>
        <dbReference type="EC" id="2.3.1.225"/>
    </reaction>
</comment>
<evidence type="ECO:0000256" key="5">
    <source>
        <dbReference type="ARBA" id="ARBA00023136"/>
    </source>
</evidence>
<proteinExistence type="inferred from homology"/>
<evidence type="ECO:0000256" key="6">
    <source>
        <dbReference type="ARBA" id="ARBA00023315"/>
    </source>
</evidence>
<evidence type="ECO:0000256" key="7">
    <source>
        <dbReference type="RuleBase" id="RU079119"/>
    </source>
</evidence>
<comment type="subcellular location">
    <subcellularLocation>
        <location evidence="1">Membrane</location>
        <topology evidence="1">Multi-pass membrane protein</topology>
    </subcellularLocation>
</comment>
<evidence type="ECO:0000256" key="4">
    <source>
        <dbReference type="ARBA" id="ARBA00022989"/>
    </source>
</evidence>
<dbReference type="Pfam" id="PF01529">
    <property type="entry name" value="DHHC"/>
    <property type="match status" value="1"/>
</dbReference>
<accession>A0A146M895</accession>
<reference evidence="9" key="1">
    <citation type="journal article" date="2016" name="Gigascience">
        <title>De novo construction of an expanded transcriptome assembly for the western tarnished plant bug, Lygus hesperus.</title>
        <authorList>
            <person name="Tassone E.E."/>
            <person name="Geib S.M."/>
            <person name="Hall B."/>
            <person name="Fabrick J.A."/>
            <person name="Brent C.S."/>
            <person name="Hull J.J."/>
        </authorList>
    </citation>
    <scope>NUCLEOTIDE SEQUENCE</scope>
</reference>
<organism evidence="9">
    <name type="scientific">Lygus hesperus</name>
    <name type="common">Western plant bug</name>
    <dbReference type="NCBI Taxonomy" id="30085"/>
    <lineage>
        <taxon>Eukaryota</taxon>
        <taxon>Metazoa</taxon>
        <taxon>Ecdysozoa</taxon>
        <taxon>Arthropoda</taxon>
        <taxon>Hexapoda</taxon>
        <taxon>Insecta</taxon>
        <taxon>Pterygota</taxon>
        <taxon>Neoptera</taxon>
        <taxon>Paraneoptera</taxon>
        <taxon>Hemiptera</taxon>
        <taxon>Heteroptera</taxon>
        <taxon>Panheteroptera</taxon>
        <taxon>Cimicomorpha</taxon>
        <taxon>Miridae</taxon>
        <taxon>Mirini</taxon>
        <taxon>Lygus</taxon>
    </lineage>
</organism>
<dbReference type="InterPro" id="IPR039859">
    <property type="entry name" value="PFA4/ZDH16/20/ERF2-like"/>
</dbReference>
<keyword evidence="2 7" id="KW-0808">Transferase</keyword>
<keyword evidence="6 7" id="KW-0012">Acyltransferase</keyword>
<dbReference type="InterPro" id="IPR001594">
    <property type="entry name" value="Palmitoyltrfase_DHHC"/>
</dbReference>
<dbReference type="PROSITE" id="PS50216">
    <property type="entry name" value="DHHC"/>
    <property type="match status" value="1"/>
</dbReference>
<comment type="domain">
    <text evidence="7">The DHHC domain is required for palmitoyltransferase activity.</text>
</comment>
<dbReference type="GO" id="GO:0019706">
    <property type="term" value="F:protein-cysteine S-palmitoyltransferase activity"/>
    <property type="evidence" value="ECO:0007669"/>
    <property type="project" value="UniProtKB-EC"/>
</dbReference>
<dbReference type="EMBL" id="GDHC01003643">
    <property type="protein sequence ID" value="JAQ14986.1"/>
    <property type="molecule type" value="Transcribed_RNA"/>
</dbReference>
<feature type="transmembrane region" description="Helical" evidence="7">
    <location>
        <begin position="257"/>
        <end position="275"/>
    </location>
</feature>
<keyword evidence="4 7" id="KW-1133">Transmembrane helix</keyword>
<feature type="transmembrane region" description="Helical" evidence="7">
    <location>
        <begin position="94"/>
        <end position="115"/>
    </location>
</feature>
<dbReference type="PANTHER" id="PTHR12246">
    <property type="entry name" value="PALMITOYLTRANSFERASE ZDHHC16"/>
    <property type="match status" value="1"/>
</dbReference>
<dbReference type="AlphaFoldDB" id="A0A146M895"/>
<keyword evidence="5 7" id="KW-0472">Membrane</keyword>
<sequence>MLRILRNSCLHILNSLKWCWANLKLCFYSLFCNAHLDRNYVSDVCMEPVFWFVDNFTKFLGPFFVACVVLLMFAVITIAYVIGLPYWWKKNPQVAVVLVIVGNWLKINTLFHYYMGVMTPPGFPPQGVIIEEAVSICRKCIAPKPPRTHHCSVCNRCILKMDHHCPWLNNCVGHFNHRYFFMYMVFISLSTLFIMIFGVEIAYKEVWLQSYGEGDIYGHPVRINDSQIIPVPEWDNNTDTELPIEERHDDSAARRRAITFMAFICSGAFVALTWLSSWHSRQIANGETSIEAHINKAETKRLAAANKPYTNPYNYGTTDNWKIFLGIGNGKSWLHVIFPSSHPPFGSGLTWDAVHSMSQNIEHKKIP</sequence>
<feature type="transmembrane region" description="Helical" evidence="7">
    <location>
        <begin position="59"/>
        <end position="82"/>
    </location>
</feature>
<keyword evidence="3 7" id="KW-0812">Transmembrane</keyword>
<feature type="domain" description="Palmitoyltransferase DHHC" evidence="8">
    <location>
        <begin position="135"/>
        <end position="293"/>
    </location>
</feature>